<gene>
    <name evidence="1" type="ORF">QWY14_12340</name>
</gene>
<keyword evidence="2" id="KW-1185">Reference proteome</keyword>
<accession>A0ABT8N3Z0</accession>
<reference evidence="1 2" key="1">
    <citation type="submission" date="2023-06" db="EMBL/GenBank/DDBJ databases">
        <title>Novel species in genus Planococcus.</title>
        <authorList>
            <person name="Ning S."/>
        </authorList>
    </citation>
    <scope>NUCLEOTIDE SEQUENCE [LARGE SCALE GENOMIC DNA]</scope>
    <source>
        <strain evidence="1 2">N028</strain>
    </source>
</reference>
<protein>
    <recommendedName>
        <fullName evidence="3">DUF370 domain-containing protein</fullName>
    </recommendedName>
</protein>
<proteinExistence type="predicted"/>
<evidence type="ECO:0000313" key="1">
    <source>
        <dbReference type="EMBL" id="MDN7242596.1"/>
    </source>
</evidence>
<sequence length="69" mass="7952">MYVHIGKAQIIQTNEIIAIIHYENYAPAAFLRLLVPMDEVKSFIVTDDFVFGSPYRAQAIVKKVKEQRL</sequence>
<comment type="caution">
    <text evidence="1">The sequence shown here is derived from an EMBL/GenBank/DDBJ whole genome shotgun (WGS) entry which is preliminary data.</text>
</comment>
<dbReference type="EMBL" id="JAUJWV010000001">
    <property type="protein sequence ID" value="MDN7242596.1"/>
    <property type="molecule type" value="Genomic_DNA"/>
</dbReference>
<organism evidence="1 2">
    <name type="scientific">Planococcus shixiaomingii</name>
    <dbReference type="NCBI Taxonomy" id="3058393"/>
    <lineage>
        <taxon>Bacteria</taxon>
        <taxon>Bacillati</taxon>
        <taxon>Bacillota</taxon>
        <taxon>Bacilli</taxon>
        <taxon>Bacillales</taxon>
        <taxon>Caryophanaceae</taxon>
        <taxon>Planococcus</taxon>
    </lineage>
</organism>
<evidence type="ECO:0008006" key="3">
    <source>
        <dbReference type="Google" id="ProtNLM"/>
    </source>
</evidence>
<dbReference type="RefSeq" id="WP_300986638.1">
    <property type="nucleotide sequence ID" value="NZ_CP129236.1"/>
</dbReference>
<dbReference type="Proteomes" id="UP001172055">
    <property type="component" value="Unassembled WGS sequence"/>
</dbReference>
<name>A0ABT8N3Z0_9BACL</name>
<evidence type="ECO:0000313" key="2">
    <source>
        <dbReference type="Proteomes" id="UP001172055"/>
    </source>
</evidence>